<organism evidence="2 3">
    <name type="scientific">Rhodovibrio sodomensis</name>
    <dbReference type="NCBI Taxonomy" id="1088"/>
    <lineage>
        <taxon>Bacteria</taxon>
        <taxon>Pseudomonadati</taxon>
        <taxon>Pseudomonadota</taxon>
        <taxon>Alphaproteobacteria</taxon>
        <taxon>Rhodospirillales</taxon>
        <taxon>Rhodovibrionaceae</taxon>
        <taxon>Rhodovibrio</taxon>
    </lineage>
</organism>
<sequence>MPAKDGEQAEPGDLELDEDRVDAAVLAVLLLTAHQQGKGEPWRVWKGVDWEATDRLHEKGYIGDPVSKAKSVVLTEAGFARRRALLRQLCGPADGGDD</sequence>
<keyword evidence="3" id="KW-1185">Reference proteome</keyword>
<gene>
    <name evidence="2" type="ORF">CKO28_24735</name>
</gene>
<feature type="domain" description="DUF6429" evidence="1">
    <location>
        <begin position="17"/>
        <end position="89"/>
    </location>
</feature>
<proteinExistence type="predicted"/>
<evidence type="ECO:0000259" key="1">
    <source>
        <dbReference type="Pfam" id="PF20008"/>
    </source>
</evidence>
<comment type="caution">
    <text evidence="2">The sequence shown here is derived from an EMBL/GenBank/DDBJ whole genome shotgun (WGS) entry which is preliminary data.</text>
</comment>
<dbReference type="Pfam" id="PF20008">
    <property type="entry name" value="DUF6429"/>
    <property type="match status" value="1"/>
</dbReference>
<evidence type="ECO:0000313" key="2">
    <source>
        <dbReference type="EMBL" id="MBK1671212.1"/>
    </source>
</evidence>
<dbReference type="EMBL" id="NRRL01000157">
    <property type="protein sequence ID" value="MBK1671212.1"/>
    <property type="molecule type" value="Genomic_DNA"/>
</dbReference>
<evidence type="ECO:0000313" key="3">
    <source>
        <dbReference type="Proteomes" id="UP001296873"/>
    </source>
</evidence>
<dbReference type="Proteomes" id="UP001296873">
    <property type="component" value="Unassembled WGS sequence"/>
</dbReference>
<protein>
    <recommendedName>
        <fullName evidence="1">DUF6429 domain-containing protein</fullName>
    </recommendedName>
</protein>
<dbReference type="InterPro" id="IPR045489">
    <property type="entry name" value="DUF6429"/>
</dbReference>
<name>A0ABS1DMQ8_9PROT</name>
<reference evidence="2 3" key="1">
    <citation type="journal article" date="2020" name="Microorganisms">
        <title>Osmotic Adaptation and Compatible Solute Biosynthesis of Phototrophic Bacteria as Revealed from Genome Analyses.</title>
        <authorList>
            <person name="Imhoff J.F."/>
            <person name="Rahn T."/>
            <person name="Kunzel S."/>
            <person name="Keller A."/>
            <person name="Neulinger S.C."/>
        </authorList>
    </citation>
    <scope>NUCLEOTIDE SEQUENCE [LARGE SCALE GENOMIC DNA]</scope>
    <source>
        <strain evidence="2 3">DSM 9895</strain>
    </source>
</reference>
<accession>A0ABS1DMQ8</accession>